<sequence length="121" mass="12726">MLRTTAVLAVLCGLPALPAAAQGCQSVTLPANFTTGDIKGTAPADGMVCYDIKLPRGQNISIEVASGRNIIFTGPGWDARSDRIFVGDLPGRLKISVGQLMRAAQPEPFAIRLRFEDAGNG</sequence>
<name>A0A1I0ALH2_9RHOB</name>
<evidence type="ECO:0000256" key="1">
    <source>
        <dbReference type="SAM" id="SignalP"/>
    </source>
</evidence>
<dbReference type="AlphaFoldDB" id="A0A1I0ALH2"/>
<proteinExistence type="predicted"/>
<reference evidence="2 3" key="1">
    <citation type="submission" date="2016-10" db="EMBL/GenBank/DDBJ databases">
        <authorList>
            <person name="de Groot N.N."/>
        </authorList>
    </citation>
    <scope>NUCLEOTIDE SEQUENCE [LARGE SCALE GENOMIC DNA]</scope>
    <source>
        <strain evidence="2 3">DSM 17862</strain>
    </source>
</reference>
<evidence type="ECO:0000313" key="3">
    <source>
        <dbReference type="Proteomes" id="UP000199180"/>
    </source>
</evidence>
<feature type="chain" id="PRO_5011703834" evidence="1">
    <location>
        <begin position="22"/>
        <end position="121"/>
    </location>
</feature>
<evidence type="ECO:0000313" key="2">
    <source>
        <dbReference type="EMBL" id="SES95214.1"/>
    </source>
</evidence>
<organism evidence="2 3">
    <name type="scientific">Paracoccus homiensis</name>
    <dbReference type="NCBI Taxonomy" id="364199"/>
    <lineage>
        <taxon>Bacteria</taxon>
        <taxon>Pseudomonadati</taxon>
        <taxon>Pseudomonadota</taxon>
        <taxon>Alphaproteobacteria</taxon>
        <taxon>Rhodobacterales</taxon>
        <taxon>Paracoccaceae</taxon>
        <taxon>Paracoccus</taxon>
    </lineage>
</organism>
<dbReference type="PROSITE" id="PS51257">
    <property type="entry name" value="PROKAR_LIPOPROTEIN"/>
    <property type="match status" value="1"/>
</dbReference>
<dbReference type="RefSeq" id="WP_175479800.1">
    <property type="nucleotide sequence ID" value="NZ_CP177219.1"/>
</dbReference>
<dbReference type="Proteomes" id="UP000199180">
    <property type="component" value="Unassembled WGS sequence"/>
</dbReference>
<feature type="signal peptide" evidence="1">
    <location>
        <begin position="1"/>
        <end position="21"/>
    </location>
</feature>
<accession>A0A1I0ALH2</accession>
<keyword evidence="1" id="KW-0732">Signal</keyword>
<gene>
    <name evidence="2" type="ORF">SAMN04489858_102287</name>
</gene>
<dbReference type="EMBL" id="FOHO01000002">
    <property type="protein sequence ID" value="SES95214.1"/>
    <property type="molecule type" value="Genomic_DNA"/>
</dbReference>
<protein>
    <submittedName>
        <fullName evidence="2">Uncharacterized protein</fullName>
    </submittedName>
</protein>
<dbReference type="STRING" id="364199.SAMN04489858_102287"/>
<keyword evidence="3" id="KW-1185">Reference proteome</keyword>